<evidence type="ECO:0000313" key="9">
    <source>
        <dbReference type="EMBL" id="KMO85531.1"/>
    </source>
</evidence>
<dbReference type="GO" id="GO:0008784">
    <property type="term" value="F:alanine racemase activity"/>
    <property type="evidence" value="ECO:0007669"/>
    <property type="project" value="UniProtKB-UniRule"/>
</dbReference>
<comment type="cofactor">
    <cofactor evidence="2 5 6">
        <name>pyridoxal 5'-phosphate</name>
        <dbReference type="ChEBI" id="CHEBI:597326"/>
    </cofactor>
</comment>
<keyword evidence="10" id="KW-1185">Reference proteome</keyword>
<dbReference type="PRINTS" id="PR00992">
    <property type="entry name" value="ALARACEMASE"/>
</dbReference>
<evidence type="ECO:0000259" key="8">
    <source>
        <dbReference type="SMART" id="SM01005"/>
    </source>
</evidence>
<comment type="catalytic activity">
    <reaction evidence="1 5">
        <text>L-alanine = D-alanine</text>
        <dbReference type="Rhea" id="RHEA:20249"/>
        <dbReference type="ChEBI" id="CHEBI:57416"/>
        <dbReference type="ChEBI" id="CHEBI:57972"/>
        <dbReference type="EC" id="5.1.1.1"/>
    </reaction>
</comment>
<gene>
    <name evidence="9" type="ORF">AB840_12970</name>
</gene>
<dbReference type="CDD" id="cd00430">
    <property type="entry name" value="PLPDE_III_AR"/>
    <property type="match status" value="1"/>
</dbReference>
<feature type="active site" description="Proton acceptor; specific for D-alanine" evidence="5">
    <location>
        <position position="46"/>
    </location>
</feature>
<dbReference type="EC" id="5.1.1.1" evidence="5"/>
<protein>
    <recommendedName>
        <fullName evidence="5">Alanine racemase</fullName>
        <ecNumber evidence="5">5.1.1.1</ecNumber>
    </recommendedName>
</protein>
<dbReference type="Pfam" id="PF00842">
    <property type="entry name" value="Ala_racemase_C"/>
    <property type="match status" value="1"/>
</dbReference>
<evidence type="ECO:0000256" key="2">
    <source>
        <dbReference type="ARBA" id="ARBA00001933"/>
    </source>
</evidence>
<dbReference type="AlphaFoldDB" id="A0A0J6ZL20"/>
<dbReference type="STRING" id="39029.BSR42_10395"/>
<dbReference type="Proteomes" id="UP000036503">
    <property type="component" value="Unassembled WGS sequence"/>
</dbReference>
<dbReference type="FunFam" id="3.20.20.10:FF:000002">
    <property type="entry name" value="Alanine racemase"/>
    <property type="match status" value="1"/>
</dbReference>
<dbReference type="InterPro" id="IPR020622">
    <property type="entry name" value="Ala_racemase_pyridoxalP-BS"/>
</dbReference>
<dbReference type="PATRIC" id="fig|1122219.3.peg.2684"/>
<feature type="domain" description="Alanine racemase C-terminal" evidence="8">
    <location>
        <begin position="254"/>
        <end position="382"/>
    </location>
</feature>
<sequence length="398" mass="44437">MNVNEATSHFTKRPVWAQIDLTAAAENMQRIRKHVGNTVSVCAVVKGNAYGHGAVEMAGVFLDNGADRLAVACLDEAIELRQHGITASLLVLGHTDGRRASDIIQYDIETTVFCYEDAKHLSEAAEKAGTSVRIHFAADTGMGRIGYQACEESIREIKKISRLPFVAAEGFFTHFCVSDIKDKTFTQEQFRRFSWFRRRLEEEHIPARHFHCCGSAGVLAYPEFYCDMVRPGIIQYGCDPSSEVTTEGYGLQSVMSLRCCITHVKMIEKGSTVSYGRRFTAPKPTKIATLPVGYADGYPRRLSNQTEILVHGRRVPQVGLICMDQCMIDVTEIPDVCIGDEAVLFGKQENEVISVAELADKTGTIVHEILCNINRRVPRVYIKDGQVVKRVEYLLNKH</sequence>
<comment type="similarity">
    <text evidence="5">Belongs to the alanine racemase family.</text>
</comment>
<evidence type="ECO:0000256" key="3">
    <source>
        <dbReference type="ARBA" id="ARBA00022898"/>
    </source>
</evidence>
<name>A0A0J6ZL20_9FIRM</name>
<organism evidence="9 10">
    <name type="scientific">Megasphaera cerevisiae DSM 20462</name>
    <dbReference type="NCBI Taxonomy" id="1122219"/>
    <lineage>
        <taxon>Bacteria</taxon>
        <taxon>Bacillati</taxon>
        <taxon>Bacillota</taxon>
        <taxon>Negativicutes</taxon>
        <taxon>Veillonellales</taxon>
        <taxon>Veillonellaceae</taxon>
        <taxon>Megasphaera</taxon>
    </lineage>
</organism>
<dbReference type="InterPro" id="IPR029066">
    <property type="entry name" value="PLP-binding_barrel"/>
</dbReference>
<evidence type="ECO:0000256" key="6">
    <source>
        <dbReference type="PIRSR" id="PIRSR600821-50"/>
    </source>
</evidence>
<feature type="modified residue" description="N6-(pyridoxal phosphate)lysine" evidence="5 6">
    <location>
        <position position="46"/>
    </location>
</feature>
<dbReference type="InterPro" id="IPR011079">
    <property type="entry name" value="Ala_racemase_C"/>
</dbReference>
<evidence type="ECO:0000256" key="4">
    <source>
        <dbReference type="ARBA" id="ARBA00023235"/>
    </source>
</evidence>
<comment type="function">
    <text evidence="5">Catalyzes the interconversion of L-alanine and D-alanine. May also act on other amino acids.</text>
</comment>
<dbReference type="SUPFAM" id="SSF51419">
    <property type="entry name" value="PLP-binding barrel"/>
    <property type="match status" value="1"/>
</dbReference>
<reference evidence="9 10" key="1">
    <citation type="submission" date="2015-06" db="EMBL/GenBank/DDBJ databases">
        <title>Draft genome sequence of beer spoilage bacterium Megasphaera cerevisiae type strain 20462.</title>
        <authorList>
            <person name="Kutumbaka K."/>
            <person name="Pasmowitz J."/>
            <person name="Mategko J."/>
            <person name="Reyes D."/>
            <person name="Friedrich A."/>
            <person name="Han S."/>
            <person name="Martens-Habbena W."/>
            <person name="Neal-McKinney J."/>
            <person name="Janagama H.K."/>
            <person name="Nadala C."/>
            <person name="Samadpour M."/>
        </authorList>
    </citation>
    <scope>NUCLEOTIDE SEQUENCE [LARGE SCALE GENOMIC DNA]</scope>
    <source>
        <strain evidence="9 10">DSM 20462</strain>
    </source>
</reference>
<evidence type="ECO:0000256" key="1">
    <source>
        <dbReference type="ARBA" id="ARBA00000316"/>
    </source>
</evidence>
<dbReference type="PANTHER" id="PTHR30511">
    <property type="entry name" value="ALANINE RACEMASE"/>
    <property type="match status" value="1"/>
</dbReference>
<evidence type="ECO:0000256" key="5">
    <source>
        <dbReference type="HAMAP-Rule" id="MF_01201"/>
    </source>
</evidence>
<evidence type="ECO:0000256" key="7">
    <source>
        <dbReference type="PIRSR" id="PIRSR600821-52"/>
    </source>
</evidence>
<dbReference type="Gene3D" id="2.40.37.10">
    <property type="entry name" value="Lyase, Ornithine Decarboxylase, Chain A, domain 1"/>
    <property type="match status" value="1"/>
</dbReference>
<feature type="active site" description="Proton acceptor; specific for L-alanine" evidence="5">
    <location>
        <position position="275"/>
    </location>
</feature>
<keyword evidence="3 5" id="KW-0663">Pyridoxal phosphate</keyword>
<dbReference type="GO" id="GO:0030170">
    <property type="term" value="F:pyridoxal phosphate binding"/>
    <property type="evidence" value="ECO:0007669"/>
    <property type="project" value="UniProtKB-UniRule"/>
</dbReference>
<proteinExistence type="inferred from homology"/>
<dbReference type="GO" id="GO:0030632">
    <property type="term" value="P:D-alanine biosynthetic process"/>
    <property type="evidence" value="ECO:0007669"/>
    <property type="project" value="UniProtKB-UniRule"/>
</dbReference>
<feature type="binding site" evidence="5 7">
    <location>
        <position position="144"/>
    </location>
    <ligand>
        <name>substrate</name>
    </ligand>
</feature>
<dbReference type="FunCoup" id="A0A0J6ZL20">
    <property type="interactions" value="247"/>
</dbReference>
<dbReference type="FunFam" id="2.40.37.10:FF:000006">
    <property type="entry name" value="Alanine racemase"/>
    <property type="match status" value="1"/>
</dbReference>
<dbReference type="InterPro" id="IPR001608">
    <property type="entry name" value="Ala_racemase_N"/>
</dbReference>
<dbReference type="RefSeq" id="WP_048515271.1">
    <property type="nucleotide sequence ID" value="NZ_FUXD01000013.1"/>
</dbReference>
<keyword evidence="4 5" id="KW-0413">Isomerase</keyword>
<dbReference type="GO" id="GO:0005829">
    <property type="term" value="C:cytosol"/>
    <property type="evidence" value="ECO:0007669"/>
    <property type="project" value="TreeGrafter"/>
</dbReference>
<dbReference type="UniPathway" id="UPA00042">
    <property type="reaction ID" value="UER00497"/>
</dbReference>
<dbReference type="SMART" id="SM01005">
    <property type="entry name" value="Ala_racemase_C"/>
    <property type="match status" value="1"/>
</dbReference>
<dbReference type="NCBIfam" id="TIGR00492">
    <property type="entry name" value="alr"/>
    <property type="match status" value="1"/>
</dbReference>
<dbReference type="GO" id="GO:0009252">
    <property type="term" value="P:peptidoglycan biosynthetic process"/>
    <property type="evidence" value="ECO:0007669"/>
    <property type="project" value="TreeGrafter"/>
</dbReference>
<accession>A0A0J6ZL20</accession>
<dbReference type="SUPFAM" id="SSF50621">
    <property type="entry name" value="Alanine racemase C-terminal domain-like"/>
    <property type="match status" value="1"/>
</dbReference>
<dbReference type="InParanoid" id="A0A0J6ZL20"/>
<dbReference type="InterPro" id="IPR009006">
    <property type="entry name" value="Ala_racemase/Decarboxylase_C"/>
</dbReference>
<dbReference type="Gene3D" id="3.20.20.10">
    <property type="entry name" value="Alanine racemase"/>
    <property type="match status" value="1"/>
</dbReference>
<dbReference type="OrthoDB" id="9813814at2"/>
<comment type="pathway">
    <text evidence="5">Amino-acid biosynthesis; D-alanine biosynthesis; D-alanine from L-alanine: step 1/1.</text>
</comment>
<feature type="binding site" evidence="5 7">
    <location>
        <position position="323"/>
    </location>
    <ligand>
        <name>substrate</name>
    </ligand>
</feature>
<dbReference type="PANTHER" id="PTHR30511:SF0">
    <property type="entry name" value="ALANINE RACEMASE, CATABOLIC-RELATED"/>
    <property type="match status" value="1"/>
</dbReference>
<comment type="caution">
    <text evidence="9">The sequence shown here is derived from an EMBL/GenBank/DDBJ whole genome shotgun (WGS) entry which is preliminary data.</text>
</comment>
<dbReference type="Pfam" id="PF01168">
    <property type="entry name" value="Ala_racemase_N"/>
    <property type="match status" value="1"/>
</dbReference>
<evidence type="ECO:0000313" key="10">
    <source>
        <dbReference type="Proteomes" id="UP000036503"/>
    </source>
</evidence>
<dbReference type="PROSITE" id="PS00395">
    <property type="entry name" value="ALANINE_RACEMASE"/>
    <property type="match status" value="1"/>
</dbReference>
<dbReference type="EMBL" id="LEKT01000058">
    <property type="protein sequence ID" value="KMO85531.1"/>
    <property type="molecule type" value="Genomic_DNA"/>
</dbReference>
<dbReference type="InterPro" id="IPR000821">
    <property type="entry name" value="Ala_racemase"/>
</dbReference>
<dbReference type="HAMAP" id="MF_01201">
    <property type="entry name" value="Ala_racemase"/>
    <property type="match status" value="1"/>
</dbReference>